<reference evidence="2 3" key="1">
    <citation type="submission" date="2016-04" db="EMBL/GenBank/DDBJ databases">
        <title>Draft genome of Fonsecaea erecta CBS 125763.</title>
        <authorList>
            <person name="Weiss V.A."/>
            <person name="Vicente V.A."/>
            <person name="Raittz R.T."/>
            <person name="Moreno L.F."/>
            <person name="De Souza E.M."/>
            <person name="Pedrosa F.O."/>
            <person name="Steffens M.B."/>
            <person name="Faoro H."/>
            <person name="Tadra-Sfeir M.Z."/>
            <person name="Najafzadeh M.J."/>
            <person name="Felipe M.S."/>
            <person name="Teixeira M."/>
            <person name="Sun J."/>
            <person name="Xi L."/>
            <person name="Gomes R."/>
            <person name="De Azevedo C.M."/>
            <person name="Salgado C.G."/>
            <person name="Da Silva M.B."/>
            <person name="Nascimento M.F."/>
            <person name="Queiroz-Telles F."/>
            <person name="Attili D.S."/>
            <person name="Gorbushina A."/>
        </authorList>
    </citation>
    <scope>NUCLEOTIDE SEQUENCE [LARGE SCALE GENOMIC DNA]</scope>
    <source>
        <strain evidence="2 3">CBS 125763</strain>
    </source>
</reference>
<dbReference type="OrthoDB" id="4159071at2759"/>
<dbReference type="RefSeq" id="XP_018687470.1">
    <property type="nucleotide sequence ID" value="XM_018843143.1"/>
</dbReference>
<evidence type="ECO:0000313" key="2">
    <source>
        <dbReference type="EMBL" id="OAP54103.1"/>
    </source>
</evidence>
<evidence type="ECO:0000256" key="1">
    <source>
        <dbReference type="SAM" id="MobiDB-lite"/>
    </source>
</evidence>
<accession>A0A178Z4I4</accession>
<keyword evidence="3" id="KW-1185">Reference proteome</keyword>
<dbReference type="AlphaFoldDB" id="A0A178Z4I4"/>
<protein>
    <submittedName>
        <fullName evidence="2">Uncharacterized protein</fullName>
    </submittedName>
</protein>
<organism evidence="2 3">
    <name type="scientific">Fonsecaea erecta</name>
    <dbReference type="NCBI Taxonomy" id="1367422"/>
    <lineage>
        <taxon>Eukaryota</taxon>
        <taxon>Fungi</taxon>
        <taxon>Dikarya</taxon>
        <taxon>Ascomycota</taxon>
        <taxon>Pezizomycotina</taxon>
        <taxon>Eurotiomycetes</taxon>
        <taxon>Chaetothyriomycetidae</taxon>
        <taxon>Chaetothyriales</taxon>
        <taxon>Herpotrichiellaceae</taxon>
        <taxon>Fonsecaea</taxon>
    </lineage>
</organism>
<dbReference type="EMBL" id="LVYI01000015">
    <property type="protein sequence ID" value="OAP54103.1"/>
    <property type="molecule type" value="Genomic_DNA"/>
</dbReference>
<comment type="caution">
    <text evidence="2">The sequence shown here is derived from an EMBL/GenBank/DDBJ whole genome shotgun (WGS) entry which is preliminary data.</text>
</comment>
<dbReference type="Proteomes" id="UP000078343">
    <property type="component" value="Unassembled WGS sequence"/>
</dbReference>
<proteinExistence type="predicted"/>
<gene>
    <name evidence="2" type="ORF">AYL99_11638</name>
</gene>
<dbReference type="GeneID" id="30015806"/>
<feature type="region of interest" description="Disordered" evidence="1">
    <location>
        <begin position="1"/>
        <end position="28"/>
    </location>
</feature>
<feature type="region of interest" description="Disordered" evidence="1">
    <location>
        <begin position="66"/>
        <end position="95"/>
    </location>
</feature>
<evidence type="ECO:0000313" key="3">
    <source>
        <dbReference type="Proteomes" id="UP000078343"/>
    </source>
</evidence>
<name>A0A178Z4I4_9EURO</name>
<sequence>MSAAGPSCPDGPFAGPPLSPASDFQNVDQALQELEELKITDESRPKRVSSEQFHRLIETRIIQAAADPPPALESTPQLAESPAPEAPSNGRRKDVFLGESSTSVELGSKASLRERVYAQADYGSTLAPMLDPLLGDVAMSIVRSYLNTQRLEMQGELCEVMVRDIMTEIVAYESSVAADHGVFADGLTTEGKTVRAAMEILVEKGDLVDDVNRTHFRGLMRELHLFCAARGIEYRSR</sequence>